<dbReference type="AlphaFoldDB" id="A0AAE0W5Q1"/>
<organism evidence="1 2">
    <name type="scientific">Potamilus streckersoni</name>
    <dbReference type="NCBI Taxonomy" id="2493646"/>
    <lineage>
        <taxon>Eukaryota</taxon>
        <taxon>Metazoa</taxon>
        <taxon>Spiralia</taxon>
        <taxon>Lophotrochozoa</taxon>
        <taxon>Mollusca</taxon>
        <taxon>Bivalvia</taxon>
        <taxon>Autobranchia</taxon>
        <taxon>Heteroconchia</taxon>
        <taxon>Palaeoheterodonta</taxon>
        <taxon>Unionida</taxon>
        <taxon>Unionoidea</taxon>
        <taxon>Unionidae</taxon>
        <taxon>Ambleminae</taxon>
        <taxon>Lampsilini</taxon>
        <taxon>Potamilus</taxon>
    </lineage>
</organism>
<name>A0AAE0W5Q1_9BIVA</name>
<dbReference type="Proteomes" id="UP001195483">
    <property type="component" value="Unassembled WGS sequence"/>
</dbReference>
<reference evidence="1" key="2">
    <citation type="journal article" date="2021" name="Genome Biol. Evol.">
        <title>Developing a high-quality reference genome for a parasitic bivalve with doubly uniparental inheritance (Bivalvia: Unionida).</title>
        <authorList>
            <person name="Smith C.H."/>
        </authorList>
    </citation>
    <scope>NUCLEOTIDE SEQUENCE</scope>
    <source>
        <strain evidence="1">CHS0354</strain>
        <tissue evidence="1">Mantle</tissue>
    </source>
</reference>
<reference evidence="1" key="1">
    <citation type="journal article" date="2021" name="Genome Biol. Evol.">
        <title>A High-Quality Reference Genome for a Parasitic Bivalve with Doubly Uniparental Inheritance (Bivalvia: Unionida).</title>
        <authorList>
            <person name="Smith C.H."/>
        </authorList>
    </citation>
    <scope>NUCLEOTIDE SEQUENCE</scope>
    <source>
        <strain evidence="1">CHS0354</strain>
    </source>
</reference>
<dbReference type="EMBL" id="JAEAOA010000328">
    <property type="protein sequence ID" value="KAK3601215.1"/>
    <property type="molecule type" value="Genomic_DNA"/>
</dbReference>
<evidence type="ECO:0000313" key="2">
    <source>
        <dbReference type="Proteomes" id="UP001195483"/>
    </source>
</evidence>
<proteinExistence type="predicted"/>
<protein>
    <submittedName>
        <fullName evidence="1">Uncharacterized protein</fullName>
    </submittedName>
</protein>
<gene>
    <name evidence="1" type="ORF">CHS0354_004416</name>
</gene>
<accession>A0AAE0W5Q1</accession>
<keyword evidence="2" id="KW-1185">Reference proteome</keyword>
<sequence>MQLCHEAVIRQSAFCHHLQRTTLPETSYMFLLEKSMMDMVVSELSEGCVYGVVFRQGRMHYLHFFESGIFSGFFESRDPAYHWSHRIKYSYDNASIVVGQNSSILTRIRLENPAGKFEQEYHPVSN</sequence>
<reference evidence="1" key="3">
    <citation type="submission" date="2023-05" db="EMBL/GenBank/DDBJ databases">
        <authorList>
            <person name="Smith C.H."/>
        </authorList>
    </citation>
    <scope>NUCLEOTIDE SEQUENCE</scope>
    <source>
        <strain evidence="1">CHS0354</strain>
        <tissue evidence="1">Mantle</tissue>
    </source>
</reference>
<comment type="caution">
    <text evidence="1">The sequence shown here is derived from an EMBL/GenBank/DDBJ whole genome shotgun (WGS) entry which is preliminary data.</text>
</comment>
<evidence type="ECO:0000313" key="1">
    <source>
        <dbReference type="EMBL" id="KAK3601215.1"/>
    </source>
</evidence>